<dbReference type="PANTHER" id="PTHR44360:SF1">
    <property type="entry name" value="DNAJ HOMOLOG SUBFAMILY B MEMBER 9"/>
    <property type="match status" value="1"/>
</dbReference>
<feature type="transmembrane region" description="Helical" evidence="3">
    <location>
        <begin position="135"/>
        <end position="157"/>
    </location>
</feature>
<keyword evidence="3" id="KW-0472">Membrane</keyword>
<proteinExistence type="predicted"/>
<dbReference type="GO" id="GO:0036503">
    <property type="term" value="P:ERAD pathway"/>
    <property type="evidence" value="ECO:0007669"/>
    <property type="project" value="TreeGrafter"/>
</dbReference>
<dbReference type="PANTHER" id="PTHR44360">
    <property type="entry name" value="DNAJ HOMOLOG SUBFAMILY B MEMBER 9"/>
    <property type="match status" value="1"/>
</dbReference>
<keyword evidence="1" id="KW-0143">Chaperone</keyword>
<feature type="region of interest" description="Disordered" evidence="2">
    <location>
        <begin position="74"/>
        <end position="127"/>
    </location>
</feature>
<evidence type="ECO:0000256" key="2">
    <source>
        <dbReference type="SAM" id="MobiDB-lite"/>
    </source>
</evidence>
<evidence type="ECO:0000313" key="6">
    <source>
        <dbReference type="Proteomes" id="UP000515908"/>
    </source>
</evidence>
<dbReference type="VEuPathDB" id="TriTrypDB:ADEAN_000419300"/>
<dbReference type="GO" id="GO:0005783">
    <property type="term" value="C:endoplasmic reticulum"/>
    <property type="evidence" value="ECO:0007669"/>
    <property type="project" value="TreeGrafter"/>
</dbReference>
<dbReference type="PROSITE" id="PS50076">
    <property type="entry name" value="DNAJ_2"/>
    <property type="match status" value="1"/>
</dbReference>
<dbReference type="SUPFAM" id="SSF46565">
    <property type="entry name" value="Chaperone J-domain"/>
    <property type="match status" value="1"/>
</dbReference>
<dbReference type="Gene3D" id="1.10.287.110">
    <property type="entry name" value="DnaJ domain"/>
    <property type="match status" value="1"/>
</dbReference>
<evidence type="ECO:0000259" key="4">
    <source>
        <dbReference type="PROSITE" id="PS50076"/>
    </source>
</evidence>
<dbReference type="EMBL" id="LR877151">
    <property type="protein sequence ID" value="CAD2216722.1"/>
    <property type="molecule type" value="Genomic_DNA"/>
</dbReference>
<sequence length="413" mass="48167">MLRRCLPLRQNRIVNPHRVLGVEPGTPFEEVRTRFHFLTQKYHPDKPDGDEAKFREINAAYRVLRSQYRKSKESADNAAFGSKQTPRNSKEFWEERNSTIRAEQERVRRKQQEERENVDRQNASKRKGRMGEMMAVFDGYEILLSLLTVVIVLLYSIERYYTVNHLLVAKNNRVKRMDEGLPPPMPMEVDEATKDLFRDAPQRRELAADTQRIKQESFHRRATQRKFEDFREYIFVMDPDGVANRKVSTMRFSYQYLNEKEIPKKCPITLEINSDEKEQSYDAIEPKLLDKIAKTQWASPDVGYASTLVAKGLSRIPANSTTPMKWTFIEYTDFEKGKKDAKPMCIAAIHNNRFEDVGMCQRVIITGKPDLKPELYQKRQEDLKSGKISKKSLVSGGYLTVKELSTPLKDMKL</sequence>
<gene>
    <name evidence="5" type="ORF">ADEAN_000419300</name>
</gene>
<dbReference type="CDD" id="cd06257">
    <property type="entry name" value="DnaJ"/>
    <property type="match status" value="1"/>
</dbReference>
<keyword evidence="3" id="KW-0812">Transmembrane</keyword>
<dbReference type="AlphaFoldDB" id="S9VAC3"/>
<dbReference type="GO" id="GO:0051087">
    <property type="term" value="F:protein-folding chaperone binding"/>
    <property type="evidence" value="ECO:0007669"/>
    <property type="project" value="TreeGrafter"/>
</dbReference>
<feature type="domain" description="J" evidence="4">
    <location>
        <begin position="15"/>
        <end position="79"/>
    </location>
</feature>
<keyword evidence="3" id="KW-1133">Transmembrane helix</keyword>
<evidence type="ECO:0000256" key="1">
    <source>
        <dbReference type="ARBA" id="ARBA00023186"/>
    </source>
</evidence>
<dbReference type="OrthoDB" id="445556at2759"/>
<name>S9VAC3_9TRYP</name>
<evidence type="ECO:0000313" key="5">
    <source>
        <dbReference type="EMBL" id="CAD2216722.1"/>
    </source>
</evidence>
<dbReference type="GO" id="GO:0051787">
    <property type="term" value="F:misfolded protein binding"/>
    <property type="evidence" value="ECO:0007669"/>
    <property type="project" value="TreeGrafter"/>
</dbReference>
<feature type="compositionally biased region" description="Basic and acidic residues" evidence="2">
    <location>
        <begin position="88"/>
        <end position="119"/>
    </location>
</feature>
<dbReference type="InterPro" id="IPR036869">
    <property type="entry name" value="J_dom_sf"/>
</dbReference>
<protein>
    <submittedName>
        <fullName evidence="5">DnaJ domain containing protein, putative</fullName>
    </submittedName>
</protein>
<evidence type="ECO:0000256" key="3">
    <source>
        <dbReference type="SAM" id="Phobius"/>
    </source>
</evidence>
<dbReference type="SMART" id="SM00271">
    <property type="entry name" value="DnaJ"/>
    <property type="match status" value="1"/>
</dbReference>
<dbReference type="InterPro" id="IPR001623">
    <property type="entry name" value="DnaJ_domain"/>
</dbReference>
<dbReference type="Pfam" id="PF00226">
    <property type="entry name" value="DnaJ"/>
    <property type="match status" value="1"/>
</dbReference>
<keyword evidence="6" id="KW-1185">Reference proteome</keyword>
<accession>S9VAC3</accession>
<reference evidence="5 6" key="1">
    <citation type="submission" date="2020-08" db="EMBL/GenBank/DDBJ databases">
        <authorList>
            <person name="Newling K."/>
            <person name="Davey J."/>
            <person name="Forrester S."/>
        </authorList>
    </citation>
    <scope>NUCLEOTIDE SEQUENCE [LARGE SCALE GENOMIC DNA]</scope>
    <source>
        <strain evidence="6">Crithidia deanei Carvalho (ATCC PRA-265)</strain>
    </source>
</reference>
<dbReference type="Proteomes" id="UP000515908">
    <property type="component" value="Chromosome 07"/>
</dbReference>
<dbReference type="InterPro" id="IPR051948">
    <property type="entry name" value="Hsp70_co-chaperone_J-domain"/>
</dbReference>
<organism evidence="5 6">
    <name type="scientific">Angomonas deanei</name>
    <dbReference type="NCBI Taxonomy" id="59799"/>
    <lineage>
        <taxon>Eukaryota</taxon>
        <taxon>Discoba</taxon>
        <taxon>Euglenozoa</taxon>
        <taxon>Kinetoplastea</taxon>
        <taxon>Metakinetoplastina</taxon>
        <taxon>Trypanosomatida</taxon>
        <taxon>Trypanosomatidae</taxon>
        <taxon>Strigomonadinae</taxon>
        <taxon>Angomonas</taxon>
    </lineage>
</organism>